<dbReference type="AlphaFoldDB" id="A0A2Z5J6U3"/>
<evidence type="ECO:0000259" key="4">
    <source>
        <dbReference type="Pfam" id="PF21783"/>
    </source>
</evidence>
<dbReference type="Proteomes" id="UP000252698">
    <property type="component" value="Chromosome"/>
</dbReference>
<dbReference type="PANTHER" id="PTHR47197:SF3">
    <property type="entry name" value="DIHYDRO-HEME D1 DEHYDROGENASE"/>
    <property type="match status" value="1"/>
</dbReference>
<evidence type="ECO:0000256" key="1">
    <source>
        <dbReference type="ARBA" id="ARBA00022729"/>
    </source>
</evidence>
<organism evidence="5 6">
    <name type="scientific">Streptomyces atratus</name>
    <dbReference type="NCBI Taxonomy" id="1893"/>
    <lineage>
        <taxon>Bacteria</taxon>
        <taxon>Bacillati</taxon>
        <taxon>Actinomycetota</taxon>
        <taxon>Actinomycetes</taxon>
        <taxon>Kitasatosporales</taxon>
        <taxon>Streptomycetaceae</taxon>
        <taxon>Streptomyces</taxon>
    </lineage>
</organism>
<dbReference type="InterPro" id="IPR011045">
    <property type="entry name" value="N2O_reductase_N"/>
</dbReference>
<dbReference type="Pfam" id="PF01345">
    <property type="entry name" value="DUF11"/>
    <property type="match status" value="1"/>
</dbReference>
<gene>
    <name evidence="5" type="ORF">C5746_02675</name>
</gene>
<evidence type="ECO:0000313" key="5">
    <source>
        <dbReference type="EMBL" id="AXE76052.1"/>
    </source>
</evidence>
<protein>
    <submittedName>
        <fullName evidence="5">Uncharacterized protein</fullName>
    </submittedName>
</protein>
<dbReference type="InterPro" id="IPR051200">
    <property type="entry name" value="Host-pathogen_enzymatic-act"/>
</dbReference>
<dbReference type="Gene3D" id="2.130.10.10">
    <property type="entry name" value="YVTN repeat-like/Quinoprotein amine dehydrogenase"/>
    <property type="match status" value="2"/>
</dbReference>
<feature type="domain" description="YNCE-like beta-propeller" evidence="4">
    <location>
        <begin position="28"/>
        <end position="143"/>
    </location>
</feature>
<keyword evidence="1" id="KW-0732">Signal</keyword>
<evidence type="ECO:0000259" key="3">
    <source>
        <dbReference type="Pfam" id="PF01345"/>
    </source>
</evidence>
<feature type="region of interest" description="Disordered" evidence="2">
    <location>
        <begin position="457"/>
        <end position="493"/>
    </location>
</feature>
<feature type="region of interest" description="Disordered" evidence="2">
    <location>
        <begin position="1"/>
        <end position="20"/>
    </location>
</feature>
<dbReference type="SUPFAM" id="SSF75011">
    <property type="entry name" value="3-carboxy-cis,cis-mucoante lactonizing enzyme"/>
    <property type="match status" value="1"/>
</dbReference>
<dbReference type="InterPro" id="IPR048433">
    <property type="entry name" value="YNCE-like_beta-prop"/>
</dbReference>
<dbReference type="EMBL" id="CP027306">
    <property type="protein sequence ID" value="AXE76052.1"/>
    <property type="molecule type" value="Genomic_DNA"/>
</dbReference>
<proteinExistence type="predicted"/>
<dbReference type="KEGG" id="sata:C5746_02675"/>
<dbReference type="SUPFAM" id="SSF50974">
    <property type="entry name" value="Nitrous oxide reductase, N-terminal domain"/>
    <property type="match status" value="1"/>
</dbReference>
<accession>A0A2Z5J6U3</accession>
<dbReference type="InterPro" id="IPR015943">
    <property type="entry name" value="WD40/YVTN_repeat-like_dom_sf"/>
</dbReference>
<feature type="domain" description="DUF11" evidence="3">
    <location>
        <begin position="363"/>
        <end position="469"/>
    </location>
</feature>
<evidence type="ECO:0000313" key="6">
    <source>
        <dbReference type="Proteomes" id="UP000252698"/>
    </source>
</evidence>
<dbReference type="PANTHER" id="PTHR47197">
    <property type="entry name" value="PROTEIN NIRF"/>
    <property type="match status" value="1"/>
</dbReference>
<dbReference type="Pfam" id="PF21783">
    <property type="entry name" value="YNCE"/>
    <property type="match status" value="1"/>
</dbReference>
<reference evidence="5 6" key="1">
    <citation type="journal article" date="2018" name="Front. Microbiol.">
        <title>Genome Sequencing of Streptomyces atratus SCSIOZH16 and Activation Production of Nocardamine via Metabolic Engineering.</title>
        <authorList>
            <person name="Li Y."/>
            <person name="Zhang C."/>
            <person name="Liu C."/>
            <person name="Ju J."/>
            <person name="Ma J."/>
        </authorList>
    </citation>
    <scope>NUCLEOTIDE SEQUENCE [LARGE SCALE GENOMIC DNA]</scope>
    <source>
        <strain evidence="5 6">SCSIO_ZH16</strain>
    </source>
</reference>
<dbReference type="InterPro" id="IPR011964">
    <property type="entry name" value="YVTN_b-propeller_repeat"/>
</dbReference>
<name>A0A2Z5J6U3_STRAR</name>
<dbReference type="NCBIfam" id="TIGR02276">
    <property type="entry name" value="beta_rpt_yvtn"/>
    <property type="match status" value="5"/>
</dbReference>
<dbReference type="InterPro" id="IPR001434">
    <property type="entry name" value="OmcB-like_DUF11"/>
</dbReference>
<feature type="compositionally biased region" description="Basic and acidic residues" evidence="2">
    <location>
        <begin position="478"/>
        <end position="493"/>
    </location>
</feature>
<evidence type="ECO:0000256" key="2">
    <source>
        <dbReference type="SAM" id="MobiDB-lite"/>
    </source>
</evidence>
<sequence>MTMRERKQIGPHRGPGPKRRERRLWPWAAWLRVCMAGLAVLAGLALPAVAPSPAWAVTNGNAYVANYTTSSVTVIDTTTNTPITTIGVGANPNSIAVTPDNAHVYVSNRGSNTVSVIDTTTNSVSTTITGFTGGLQGIAIAPDGLHAYVITFSGLVYVIDTTTNTIVGSPITLAGGADPRFLAITPDSKFVYVTELGLGQVQVIDTTSNSITTTITGFTQPTGIAITPDGLDAYVADFGTNTVSVIDTTTNTIVGSPINVGLAPYGLAITPDGTQVYATNVNDGTVTAIDTSTNTPTATITIGAGSSNYKLAVTPDSTRVYVTDFTTSSVTVIDTTTNTVSTTITGITNPFGDAIAANASASLSIGKSHSGHFTQGQRGTYTITVGNTGPGPTNGSTVTVHDTLPTGLTATRLTGTGWNCTRSTLTCTRSDVLAAGNSYPPITLRVHVSCTAPSQRTNTVTATGGGDSTTHTATDPTTIRRSERCHRHEHDRW</sequence>